<protein>
    <submittedName>
        <fullName evidence="2">Uncharacterized protein</fullName>
    </submittedName>
</protein>
<gene>
    <name evidence="2" type="ORF">LCGC14_2392700</name>
</gene>
<proteinExistence type="predicted"/>
<organism evidence="2">
    <name type="scientific">marine sediment metagenome</name>
    <dbReference type="NCBI Taxonomy" id="412755"/>
    <lineage>
        <taxon>unclassified sequences</taxon>
        <taxon>metagenomes</taxon>
        <taxon>ecological metagenomes</taxon>
    </lineage>
</organism>
<reference evidence="2" key="1">
    <citation type="journal article" date="2015" name="Nature">
        <title>Complex archaea that bridge the gap between prokaryotes and eukaryotes.</title>
        <authorList>
            <person name="Spang A."/>
            <person name="Saw J.H."/>
            <person name="Jorgensen S.L."/>
            <person name="Zaremba-Niedzwiedzka K."/>
            <person name="Martijn J."/>
            <person name="Lind A.E."/>
            <person name="van Eijk R."/>
            <person name="Schleper C."/>
            <person name="Guy L."/>
            <person name="Ettema T.J."/>
        </authorList>
    </citation>
    <scope>NUCLEOTIDE SEQUENCE</scope>
</reference>
<evidence type="ECO:0000256" key="1">
    <source>
        <dbReference type="SAM" id="MobiDB-lite"/>
    </source>
</evidence>
<evidence type="ECO:0000313" key="2">
    <source>
        <dbReference type="EMBL" id="KKL26698.1"/>
    </source>
</evidence>
<comment type="caution">
    <text evidence="2">The sequence shown here is derived from an EMBL/GenBank/DDBJ whole genome shotgun (WGS) entry which is preliminary data.</text>
</comment>
<sequence>EIARNVDALSQSPFEPQFGPAPEFVAPDRPDFQTSRGVPFASELDEAIAGIRGRETATSAGELAGLEGLFEAADPTSRLAEVRKRLETVIGPEALNRAIAGGFGRGPAAAEATAQAGASLTLPILESSFAAKGLANQFKVALEQARFGREQSQQRDLLDSVLNKVNAGISIESLNAQERQVLAQFNLSSAGSESQFNLSGAELQSNREIARSNIGLSTQDRTLALLNQLRTIRTDQARINAGLRSGGGSSGTTGSIFPGGVPKSEGIPGFTTPASRTLATAGTEARFARQATERAATSLASDARLAAAPSFAGGINSPGGTGGVIPTTSSIASRVLTGPPRTSRKPLNPSAASASFF</sequence>
<dbReference type="AlphaFoldDB" id="A0A0F9ES96"/>
<feature type="non-terminal residue" evidence="2">
    <location>
        <position position="1"/>
    </location>
</feature>
<feature type="region of interest" description="Disordered" evidence="1">
    <location>
        <begin position="1"/>
        <end position="36"/>
    </location>
</feature>
<feature type="region of interest" description="Disordered" evidence="1">
    <location>
        <begin position="241"/>
        <end position="260"/>
    </location>
</feature>
<accession>A0A0F9ES96</accession>
<feature type="region of interest" description="Disordered" evidence="1">
    <location>
        <begin position="334"/>
        <end position="357"/>
    </location>
</feature>
<dbReference type="EMBL" id="LAZR01035741">
    <property type="protein sequence ID" value="KKL26698.1"/>
    <property type="molecule type" value="Genomic_DNA"/>
</dbReference>
<name>A0A0F9ES96_9ZZZZ</name>